<dbReference type="EMBL" id="JALLBG020000085">
    <property type="protein sequence ID" value="KAL3766449.1"/>
    <property type="molecule type" value="Genomic_DNA"/>
</dbReference>
<evidence type="ECO:0008006" key="5">
    <source>
        <dbReference type="Google" id="ProtNLM"/>
    </source>
</evidence>
<dbReference type="SUPFAM" id="SSF48208">
    <property type="entry name" value="Six-hairpin glycosidases"/>
    <property type="match status" value="1"/>
</dbReference>
<name>A0ABD3MRC9_9STRA</name>
<feature type="compositionally biased region" description="Acidic residues" evidence="1">
    <location>
        <begin position="595"/>
        <end position="662"/>
    </location>
</feature>
<dbReference type="PANTHER" id="PTHR31047:SF0">
    <property type="entry name" value="MEIOTICALLY UP-REGULATED GENE 157 PROTEIN"/>
    <property type="match status" value="1"/>
</dbReference>
<dbReference type="Gene3D" id="1.50.10.10">
    <property type="match status" value="1"/>
</dbReference>
<evidence type="ECO:0000256" key="1">
    <source>
        <dbReference type="SAM" id="MobiDB-lite"/>
    </source>
</evidence>
<proteinExistence type="predicted"/>
<dbReference type="AlphaFoldDB" id="A0ABD3MRC9"/>
<keyword evidence="2" id="KW-1133">Transmembrane helix</keyword>
<dbReference type="InterPro" id="IPR008313">
    <property type="entry name" value="GH125"/>
</dbReference>
<evidence type="ECO:0000256" key="2">
    <source>
        <dbReference type="SAM" id="Phobius"/>
    </source>
</evidence>
<dbReference type="PANTHER" id="PTHR31047">
    <property type="entry name" value="MEIOTICALLY UP-REGULATED GENE 157 PROTEIN"/>
    <property type="match status" value="1"/>
</dbReference>
<evidence type="ECO:0000313" key="3">
    <source>
        <dbReference type="EMBL" id="KAL3766449.1"/>
    </source>
</evidence>
<dbReference type="Pfam" id="PF06824">
    <property type="entry name" value="Glyco_hydro_125"/>
    <property type="match status" value="1"/>
</dbReference>
<feature type="compositionally biased region" description="Basic and acidic residues" evidence="1">
    <location>
        <begin position="572"/>
        <end position="594"/>
    </location>
</feature>
<organism evidence="3 4">
    <name type="scientific">Discostella pseudostelligera</name>
    <dbReference type="NCBI Taxonomy" id="259834"/>
    <lineage>
        <taxon>Eukaryota</taxon>
        <taxon>Sar</taxon>
        <taxon>Stramenopiles</taxon>
        <taxon>Ochrophyta</taxon>
        <taxon>Bacillariophyta</taxon>
        <taxon>Coscinodiscophyceae</taxon>
        <taxon>Thalassiosirophycidae</taxon>
        <taxon>Stephanodiscales</taxon>
        <taxon>Stephanodiscaceae</taxon>
        <taxon>Discostella</taxon>
    </lineage>
</organism>
<feature type="region of interest" description="Disordered" evidence="1">
    <location>
        <begin position="572"/>
        <end position="662"/>
    </location>
</feature>
<dbReference type="SMART" id="SM01149">
    <property type="entry name" value="DUF1237"/>
    <property type="match status" value="1"/>
</dbReference>
<sequence>MKINSAVVARSPRATQSLLAATKSPTATRSPTVIRSPTANRSPTNYYFRRKRRSINQDKLTYYTLLLMLLLWFYAISCITDILDERHPAQKVGGRRLRYRPQPNQQNQRINSLPKYPIDHRQSSTQLSEEVIEQCHKALWHTIDTTTFVLPNEESFVITGDIHDLWLRDSAAQIHPLLLPNVYSGKSLVQVDAKLERIVSGLILKTARYIRFDPYANAFRIHNHTNFTDFARETLGRHGYIATWNYELDSACFFMRMIYYFYVNFPFHPILKRREVRDAVEIMIDVWIAEQRHEEDVYPNGTLFDCVHCGKPYRYNPDELARDGKGTITAPSVGLTWSGFRPSDDACVYGYLIPANMFAVVVLGYMEIMAEEVWIDEPLMKKAIKLRNEIDDGLKRYGVVDHERYGKIYAYEVDGLGNALFMDDANVPSLLSIPYLGYDYDEEVFANTKQFIFSGNNPWYHTGNYDGIKYSGIGSPHTHFIPSSIWPMAIIMEGLISNNATHKLMLVEKLLAASAGKGYMHESFDANNVSEYSRDWFCWPDSLFAELIMSLTEECPKPEKHGWYKAQEWKYEEPEEVERKMEDEIYEEGDKSEGDDNEEVDDEDENDEGAQGDDEKDDDEGDDDSDDEEEKDEAAQEDDEKDDDGEGDDDNQDEDDVEVKQA</sequence>
<protein>
    <recommendedName>
        <fullName evidence="5">Glycoside hydrolase family 125 protein</fullName>
    </recommendedName>
</protein>
<keyword evidence="2" id="KW-0812">Transmembrane</keyword>
<dbReference type="Proteomes" id="UP001530293">
    <property type="component" value="Unassembled WGS sequence"/>
</dbReference>
<feature type="region of interest" description="Disordered" evidence="1">
    <location>
        <begin position="18"/>
        <end position="40"/>
    </location>
</feature>
<keyword evidence="4" id="KW-1185">Reference proteome</keyword>
<dbReference type="InterPro" id="IPR008928">
    <property type="entry name" value="6-hairpin_glycosidase_sf"/>
</dbReference>
<keyword evidence="2" id="KW-0472">Membrane</keyword>
<gene>
    <name evidence="3" type="ORF">ACHAWU_007484</name>
</gene>
<comment type="caution">
    <text evidence="3">The sequence shown here is derived from an EMBL/GenBank/DDBJ whole genome shotgun (WGS) entry which is preliminary data.</text>
</comment>
<reference evidence="3 4" key="1">
    <citation type="submission" date="2024-10" db="EMBL/GenBank/DDBJ databases">
        <title>Updated reference genomes for cyclostephanoid diatoms.</title>
        <authorList>
            <person name="Roberts W.R."/>
            <person name="Alverson A.J."/>
        </authorList>
    </citation>
    <scope>NUCLEOTIDE SEQUENCE [LARGE SCALE GENOMIC DNA]</scope>
    <source>
        <strain evidence="3 4">AJA232-27</strain>
    </source>
</reference>
<dbReference type="InterPro" id="IPR012341">
    <property type="entry name" value="6hp_glycosidase-like_sf"/>
</dbReference>
<feature type="transmembrane region" description="Helical" evidence="2">
    <location>
        <begin position="60"/>
        <end position="77"/>
    </location>
</feature>
<evidence type="ECO:0000313" key="4">
    <source>
        <dbReference type="Proteomes" id="UP001530293"/>
    </source>
</evidence>
<accession>A0ABD3MRC9</accession>